<reference evidence="3" key="1">
    <citation type="journal article" date="2024" name="IScience">
        <title>Strigolactones Initiate the Formation of Haustorium-like Structures in Castilleja.</title>
        <authorList>
            <person name="Buerger M."/>
            <person name="Peterson D."/>
            <person name="Chory J."/>
        </authorList>
    </citation>
    <scope>NUCLEOTIDE SEQUENCE [LARGE SCALE GENOMIC DNA]</scope>
</reference>
<comment type="caution">
    <text evidence="2">The sequence shown here is derived from an EMBL/GenBank/DDBJ whole genome shotgun (WGS) entry which is preliminary data.</text>
</comment>
<feature type="compositionally biased region" description="Polar residues" evidence="1">
    <location>
        <begin position="47"/>
        <end position="67"/>
    </location>
</feature>
<dbReference type="Proteomes" id="UP001632038">
    <property type="component" value="Unassembled WGS sequence"/>
</dbReference>
<organism evidence="2 3">
    <name type="scientific">Castilleja foliolosa</name>
    <dbReference type="NCBI Taxonomy" id="1961234"/>
    <lineage>
        <taxon>Eukaryota</taxon>
        <taxon>Viridiplantae</taxon>
        <taxon>Streptophyta</taxon>
        <taxon>Embryophyta</taxon>
        <taxon>Tracheophyta</taxon>
        <taxon>Spermatophyta</taxon>
        <taxon>Magnoliopsida</taxon>
        <taxon>eudicotyledons</taxon>
        <taxon>Gunneridae</taxon>
        <taxon>Pentapetalae</taxon>
        <taxon>asterids</taxon>
        <taxon>lamiids</taxon>
        <taxon>Lamiales</taxon>
        <taxon>Orobanchaceae</taxon>
        <taxon>Pedicularideae</taxon>
        <taxon>Castillejinae</taxon>
        <taxon>Castilleja</taxon>
    </lineage>
</organism>
<accession>A0ABD3C256</accession>
<evidence type="ECO:0000313" key="2">
    <source>
        <dbReference type="EMBL" id="KAL3623637.1"/>
    </source>
</evidence>
<dbReference type="AlphaFoldDB" id="A0ABD3C256"/>
<protein>
    <submittedName>
        <fullName evidence="2">Uncharacterized protein</fullName>
    </submittedName>
</protein>
<dbReference type="EMBL" id="JAVIJP010000054">
    <property type="protein sequence ID" value="KAL3623637.1"/>
    <property type="molecule type" value="Genomic_DNA"/>
</dbReference>
<feature type="region of interest" description="Disordered" evidence="1">
    <location>
        <begin position="46"/>
        <end position="67"/>
    </location>
</feature>
<evidence type="ECO:0000256" key="1">
    <source>
        <dbReference type="SAM" id="MobiDB-lite"/>
    </source>
</evidence>
<evidence type="ECO:0000313" key="3">
    <source>
        <dbReference type="Proteomes" id="UP001632038"/>
    </source>
</evidence>
<sequence>MTQMTSSYSRFSTKIKTPGPFRKEFTGFFTQICRDCQVRSPYCRSSPRLQQKISTDVSSNGGDQENQ</sequence>
<name>A0ABD3C256_9LAMI</name>
<keyword evidence="3" id="KW-1185">Reference proteome</keyword>
<proteinExistence type="predicted"/>
<gene>
    <name evidence="2" type="ORF">CASFOL_032453</name>
</gene>